<evidence type="ECO:0000313" key="5">
    <source>
        <dbReference type="EMBL" id="KAG7352902.1"/>
    </source>
</evidence>
<sequence>MSKFQLQDEAFQSSGVSFAESQQALQLSPSIYERLGEEGLLELSTLFYDRVFRDDRETWFLNIFSSSTKQQAIDNQYRFLVQTFGGPELYKEKKGKYTRLAGRHANYNIGRRAADRWNQHMQDALQSHSILQKDSEARMALENYFQYTAHYIVAASDFMRPDQLSGGTKIDEGRIW</sequence>
<dbReference type="InterPro" id="IPR044203">
    <property type="entry name" value="GlbO/GLB3-like"/>
</dbReference>
<keyword evidence="2" id="KW-0349">Heme</keyword>
<dbReference type="PANTHER" id="PTHR47366">
    <property type="entry name" value="TWO-ON-TWO HEMOGLOBIN-3"/>
    <property type="match status" value="1"/>
</dbReference>
<evidence type="ECO:0000256" key="2">
    <source>
        <dbReference type="ARBA" id="ARBA00022617"/>
    </source>
</evidence>
<organism evidence="5 6">
    <name type="scientific">Nitzschia inconspicua</name>
    <dbReference type="NCBI Taxonomy" id="303405"/>
    <lineage>
        <taxon>Eukaryota</taxon>
        <taxon>Sar</taxon>
        <taxon>Stramenopiles</taxon>
        <taxon>Ochrophyta</taxon>
        <taxon>Bacillariophyta</taxon>
        <taxon>Bacillariophyceae</taxon>
        <taxon>Bacillariophycidae</taxon>
        <taxon>Bacillariales</taxon>
        <taxon>Bacillariaceae</taxon>
        <taxon>Nitzschia</taxon>
    </lineage>
</organism>
<evidence type="ECO:0000256" key="4">
    <source>
        <dbReference type="ARBA" id="ARBA00023004"/>
    </source>
</evidence>
<dbReference type="PANTHER" id="PTHR47366:SF1">
    <property type="entry name" value="TWO-ON-TWO HEMOGLOBIN-3"/>
    <property type="match status" value="1"/>
</dbReference>
<dbReference type="OrthoDB" id="37940at2759"/>
<proteinExistence type="predicted"/>
<keyword evidence="3" id="KW-0479">Metal-binding</keyword>
<dbReference type="InterPro" id="IPR001486">
    <property type="entry name" value="Hemoglobin_trunc"/>
</dbReference>
<dbReference type="Pfam" id="PF01152">
    <property type="entry name" value="Bac_globin"/>
    <property type="match status" value="1"/>
</dbReference>
<evidence type="ECO:0000256" key="1">
    <source>
        <dbReference type="ARBA" id="ARBA00022448"/>
    </source>
</evidence>
<reference evidence="5" key="2">
    <citation type="submission" date="2021-04" db="EMBL/GenBank/DDBJ databases">
        <authorList>
            <person name="Podell S."/>
        </authorList>
    </citation>
    <scope>NUCLEOTIDE SEQUENCE</scope>
    <source>
        <strain evidence="5">Hildebrandi</strain>
    </source>
</reference>
<name>A0A9K3PMJ5_9STRA</name>
<comment type="caution">
    <text evidence="5">The sequence shown here is derived from an EMBL/GenBank/DDBJ whole genome shotgun (WGS) entry which is preliminary data.</text>
</comment>
<dbReference type="Proteomes" id="UP000693970">
    <property type="component" value="Unassembled WGS sequence"/>
</dbReference>
<dbReference type="GO" id="GO:0005344">
    <property type="term" value="F:oxygen carrier activity"/>
    <property type="evidence" value="ECO:0007669"/>
    <property type="project" value="InterPro"/>
</dbReference>
<keyword evidence="1" id="KW-0813">Transport</keyword>
<evidence type="ECO:0000256" key="3">
    <source>
        <dbReference type="ARBA" id="ARBA00022723"/>
    </source>
</evidence>
<dbReference type="GO" id="GO:0046872">
    <property type="term" value="F:metal ion binding"/>
    <property type="evidence" value="ECO:0007669"/>
    <property type="project" value="UniProtKB-KW"/>
</dbReference>
<evidence type="ECO:0000313" key="6">
    <source>
        <dbReference type="Proteomes" id="UP000693970"/>
    </source>
</evidence>
<dbReference type="AlphaFoldDB" id="A0A9K3PMJ5"/>
<dbReference type="EMBL" id="JAGRRH010000017">
    <property type="protein sequence ID" value="KAG7352902.1"/>
    <property type="molecule type" value="Genomic_DNA"/>
</dbReference>
<accession>A0A9K3PMJ5</accession>
<dbReference type="GO" id="GO:0019825">
    <property type="term" value="F:oxygen binding"/>
    <property type="evidence" value="ECO:0007669"/>
    <property type="project" value="InterPro"/>
</dbReference>
<protein>
    <submittedName>
        <fullName evidence="5">Bacterial-like globin</fullName>
    </submittedName>
</protein>
<gene>
    <name evidence="5" type="ORF">IV203_008950</name>
</gene>
<keyword evidence="4" id="KW-0408">Iron</keyword>
<reference evidence="5" key="1">
    <citation type="journal article" date="2021" name="Sci. Rep.">
        <title>Diploid genomic architecture of Nitzschia inconspicua, an elite biomass production diatom.</title>
        <authorList>
            <person name="Oliver A."/>
            <person name="Podell S."/>
            <person name="Pinowska A."/>
            <person name="Traller J.C."/>
            <person name="Smith S.R."/>
            <person name="McClure R."/>
            <person name="Beliaev A."/>
            <person name="Bohutskyi P."/>
            <person name="Hill E.A."/>
            <person name="Rabines A."/>
            <person name="Zheng H."/>
            <person name="Allen L.Z."/>
            <person name="Kuo A."/>
            <person name="Grigoriev I.V."/>
            <person name="Allen A.E."/>
            <person name="Hazlebeck D."/>
            <person name="Allen E.E."/>
        </authorList>
    </citation>
    <scope>NUCLEOTIDE SEQUENCE</scope>
    <source>
        <strain evidence="5">Hildebrandi</strain>
    </source>
</reference>
<keyword evidence="6" id="KW-1185">Reference proteome</keyword>